<keyword evidence="3" id="KW-1185">Reference proteome</keyword>
<accession>A0A229S1J6</accession>
<organism evidence="2 3">
    <name type="scientific">Amycolatopsis alba DSM 44262</name>
    <dbReference type="NCBI Taxonomy" id="1125972"/>
    <lineage>
        <taxon>Bacteria</taxon>
        <taxon>Bacillati</taxon>
        <taxon>Actinomycetota</taxon>
        <taxon>Actinomycetes</taxon>
        <taxon>Pseudonocardiales</taxon>
        <taxon>Pseudonocardiaceae</taxon>
        <taxon>Amycolatopsis</taxon>
    </lineage>
</organism>
<name>A0A229S1J6_AMYAL</name>
<keyword evidence="1" id="KW-0732">Signal</keyword>
<dbReference type="Proteomes" id="UP000215563">
    <property type="component" value="Unassembled WGS sequence"/>
</dbReference>
<evidence type="ECO:0000256" key="1">
    <source>
        <dbReference type="SAM" id="SignalP"/>
    </source>
</evidence>
<dbReference type="AlphaFoldDB" id="A0A229S1J6"/>
<feature type="signal peptide" evidence="1">
    <location>
        <begin position="1"/>
        <end position="28"/>
    </location>
</feature>
<dbReference type="EMBL" id="NMQU01000024">
    <property type="protein sequence ID" value="OXM52746.1"/>
    <property type="molecule type" value="Genomic_DNA"/>
</dbReference>
<evidence type="ECO:0000313" key="3">
    <source>
        <dbReference type="Proteomes" id="UP000215563"/>
    </source>
</evidence>
<dbReference type="OrthoDB" id="3679798at2"/>
<sequence length="337" mass="34892">MHFVLLNARRRRIASVLALVAALGVVSACGQNLGKSNFARTTVAAEAGSGGEVPTGDINDPAVAPAVMRTIDPCPLVGKEALSSLGTPEDPRPSLTSFGTCMTKVVDAGGKKVTISVDIGASTYLNDSGGATVSVVEGLPQVERKSKDGKSCDVGVMTLRKPERGMSFAITYDGGDPCATGRAVAAKAVKSLHSSPAKFQAGTGTLTAVDPCTVADPAVLAEVVPHGATSPSSFHACDWTPGSNPRITIGFRHGIAPEAREGSKKVDIDGVSTYQKGGSGSNAECKIEWQHKPWIDDDGVEIVGVSYQNYDEKKDEAASCEKAAKIAKSVISKLPKP</sequence>
<proteinExistence type="predicted"/>
<feature type="chain" id="PRO_5039706956" evidence="1">
    <location>
        <begin position="29"/>
        <end position="337"/>
    </location>
</feature>
<comment type="caution">
    <text evidence="2">The sequence shown here is derived from an EMBL/GenBank/DDBJ whole genome shotgun (WGS) entry which is preliminary data.</text>
</comment>
<reference evidence="2 3" key="1">
    <citation type="submission" date="2017-07" db="EMBL/GenBank/DDBJ databases">
        <title>Amycolatopsis alba DSM 44262 Genome sequencing and assembly.</title>
        <authorList>
            <person name="Kaur N."/>
            <person name="Mayilraj S."/>
        </authorList>
    </citation>
    <scope>NUCLEOTIDE SEQUENCE [LARGE SCALE GENOMIC DNA]</scope>
    <source>
        <strain evidence="2 3">DSM 44262</strain>
    </source>
</reference>
<protein>
    <submittedName>
        <fullName evidence="2">DUF3558 domain-containing protein</fullName>
    </submittedName>
</protein>
<gene>
    <name evidence="2" type="ORF">CFP75_09100</name>
</gene>
<evidence type="ECO:0000313" key="2">
    <source>
        <dbReference type="EMBL" id="OXM52746.1"/>
    </source>
</evidence>